<name>A0A1J5P8K6_9ZZZZ</name>
<evidence type="ECO:0000313" key="1">
    <source>
        <dbReference type="EMBL" id="OIQ64135.1"/>
    </source>
</evidence>
<organism evidence="1">
    <name type="scientific">mine drainage metagenome</name>
    <dbReference type="NCBI Taxonomy" id="410659"/>
    <lineage>
        <taxon>unclassified sequences</taxon>
        <taxon>metagenomes</taxon>
        <taxon>ecological metagenomes</taxon>
    </lineage>
</organism>
<reference evidence="1" key="1">
    <citation type="submission" date="2016-10" db="EMBL/GenBank/DDBJ databases">
        <title>Sequence of Gallionella enrichment culture.</title>
        <authorList>
            <person name="Poehlein A."/>
            <person name="Muehling M."/>
            <person name="Daniel R."/>
        </authorList>
    </citation>
    <scope>NUCLEOTIDE SEQUENCE</scope>
</reference>
<gene>
    <name evidence="1" type="ORF">GALL_543180</name>
</gene>
<comment type="caution">
    <text evidence="1">The sequence shown here is derived from an EMBL/GenBank/DDBJ whole genome shotgun (WGS) entry which is preliminary data.</text>
</comment>
<dbReference type="AlphaFoldDB" id="A0A1J5P8K6"/>
<dbReference type="EMBL" id="MLJW01008385">
    <property type="protein sequence ID" value="OIQ64135.1"/>
    <property type="molecule type" value="Genomic_DNA"/>
</dbReference>
<sequence>MDRHEIGPRQGGIQIGDGLAAGGGDLGGIDVGVEDQHVHVEPDAAFGRTGADAAEADDQNRLAEQIVGQFAEPGTPLAFLYQRVHFNGAFGERQHHEQCLLRHRWGIGRSHHHQRDLATAECCDIDGVVADADPCHYLHILRGIEFRFTETGGAERHAVYRRMLLQQRLEIPGSDQIGKFDEFDVVVLPQQSATGR</sequence>
<proteinExistence type="predicted"/>
<protein>
    <submittedName>
        <fullName evidence="1">Uncharacterized protein</fullName>
    </submittedName>
</protein>
<accession>A0A1J5P8K6</accession>